<evidence type="ECO:0000313" key="4">
    <source>
        <dbReference type="Proteomes" id="UP000092460"/>
    </source>
</evidence>
<feature type="signal peptide" evidence="1">
    <location>
        <begin position="1"/>
        <end position="25"/>
    </location>
</feature>
<dbReference type="EMBL" id="JXJN01013735">
    <property type="status" value="NOT_ANNOTATED_CDS"/>
    <property type="molecule type" value="Genomic_DNA"/>
</dbReference>
<accession>A0A1B0BG22</accession>
<dbReference type="STRING" id="67801.A0A1B0BG22"/>
<feature type="domain" description="DUF753" evidence="2">
    <location>
        <begin position="390"/>
        <end position="460"/>
    </location>
</feature>
<dbReference type="PANTHER" id="PTHR21721">
    <property type="entry name" value="GH09876P-RELATED"/>
    <property type="match status" value="1"/>
</dbReference>
<reference evidence="4" key="1">
    <citation type="submission" date="2015-01" db="EMBL/GenBank/DDBJ databases">
        <authorList>
            <person name="Aksoy S."/>
            <person name="Warren W."/>
            <person name="Wilson R.K."/>
        </authorList>
    </citation>
    <scope>NUCLEOTIDE SEQUENCE [LARGE SCALE GENOMIC DNA]</scope>
    <source>
        <strain evidence="4">IAEA</strain>
    </source>
</reference>
<evidence type="ECO:0000313" key="3">
    <source>
        <dbReference type="EnsemblMetazoa" id="GPPI028885-PA"/>
    </source>
</evidence>
<evidence type="ECO:0000259" key="2">
    <source>
        <dbReference type="Pfam" id="PF05444"/>
    </source>
</evidence>
<dbReference type="EMBL" id="JXJN01013734">
    <property type="status" value="NOT_ANNOTATED_CDS"/>
    <property type="molecule type" value="Genomic_DNA"/>
</dbReference>
<feature type="domain" description="DUF753" evidence="2">
    <location>
        <begin position="177"/>
        <end position="248"/>
    </location>
</feature>
<feature type="domain" description="DUF753" evidence="2">
    <location>
        <begin position="540"/>
        <end position="613"/>
    </location>
</feature>
<reference evidence="3" key="2">
    <citation type="submission" date="2020-05" db="UniProtKB">
        <authorList>
            <consortium name="EnsemblMetazoa"/>
        </authorList>
    </citation>
    <scope>IDENTIFICATION</scope>
    <source>
        <strain evidence="3">IAEA</strain>
    </source>
</reference>
<sequence length="819" mass="91445">MLSVQRKLSYFVLIIVCIYLNTSLTFDPENPRKCYQCSSSDPKCIEDLANLSKDCSDSSFNRCFTKIDDDGVVTRGCLPKDSTESEGVNYKPCLGDNCNNHTICKMCTEEHEDCFKIDDNNKYNVICDADAQCFSKLINKKVAKGCATSSTCAKDEECVVCTGGICNTGLFPKDRRSCHKCEGQNCDNVTEEMRNYCKNYVKDDHCYTYGDSEQNMQRGCVSDESSNPCPAGGADAKCRTCNDKLNCNDTPYKIHQELKCIKCSYSKDKEQDKNCMDAQNSNKAEACSEKIPFYAKEWCFTHKTSDSFQRGCLYDRMQTEDECNADNGCTTCNDADGCNREKVSSDFTCIACRSDENPKCRNEANTLPGTNCRTESSLDERCFFGTWPLKCYNCNSEVDGLNCTTNLKHLQPTLCKNSYDKCYMKIGMNGDILRGCVAADAVTTSCQAPSCAVCEFEGCNDNNVCKSCSTSDADCSRTNVSDKKFDEICESSQTECLAKVIDGKVERRCAQKTDQCSNNDTCIVCSGALCNDGIFPKERLSCFQCNGEGCKNPFEPFQAGRTCYNYIENDKCYTYGDNDTNMQRGCVSDELNPCAGDNQSTGKCLLCNSNNCNSRSYKRPQTLKCIQCEGSKESTECFNLQDPNLATDCSKKELIYTDEEACYTHLKNNFVQRGCLYEHMANEGECKEENGCEKCSGEDGCNHKEITFKFTCIVCRSDTNTKCRTNARNIKGASCRADAGWSKGCFYGIWNKVIIRGCYVDAHEQMQYVCSDKSNTQCHVCEGNDCNTSVLSNASALNALTNLHLQHLLSLLIMKFYFI</sequence>
<dbReference type="Pfam" id="PF05444">
    <property type="entry name" value="DUF753"/>
    <property type="match status" value="5"/>
</dbReference>
<proteinExistence type="predicted"/>
<dbReference type="EMBL" id="JXJN01013733">
    <property type="status" value="NOT_ANNOTATED_CDS"/>
    <property type="molecule type" value="Genomic_DNA"/>
</dbReference>
<dbReference type="VEuPathDB" id="VectorBase:GPPI028885"/>
<dbReference type="EnsemblMetazoa" id="GPPI028885-RA">
    <property type="protein sequence ID" value="GPPI028885-PA"/>
    <property type="gene ID" value="GPPI028885"/>
</dbReference>
<dbReference type="Proteomes" id="UP000092460">
    <property type="component" value="Unassembled WGS sequence"/>
</dbReference>
<protein>
    <recommendedName>
        <fullName evidence="2">DUF753 domain-containing protein</fullName>
    </recommendedName>
</protein>
<keyword evidence="1" id="KW-0732">Signal</keyword>
<dbReference type="AlphaFoldDB" id="A0A1B0BG22"/>
<organism evidence="3 4">
    <name type="scientific">Glossina palpalis gambiensis</name>
    <dbReference type="NCBI Taxonomy" id="67801"/>
    <lineage>
        <taxon>Eukaryota</taxon>
        <taxon>Metazoa</taxon>
        <taxon>Ecdysozoa</taxon>
        <taxon>Arthropoda</taxon>
        <taxon>Hexapoda</taxon>
        <taxon>Insecta</taxon>
        <taxon>Pterygota</taxon>
        <taxon>Neoptera</taxon>
        <taxon>Endopterygota</taxon>
        <taxon>Diptera</taxon>
        <taxon>Brachycera</taxon>
        <taxon>Muscomorpha</taxon>
        <taxon>Hippoboscoidea</taxon>
        <taxon>Glossinidae</taxon>
        <taxon>Glossina</taxon>
    </lineage>
</organism>
<keyword evidence="4" id="KW-1185">Reference proteome</keyword>
<evidence type="ECO:0000256" key="1">
    <source>
        <dbReference type="SAM" id="SignalP"/>
    </source>
</evidence>
<feature type="chain" id="PRO_5008404921" description="DUF753 domain-containing protein" evidence="1">
    <location>
        <begin position="26"/>
        <end position="819"/>
    </location>
</feature>
<feature type="domain" description="DUF753" evidence="2">
    <location>
        <begin position="711"/>
        <end position="787"/>
    </location>
</feature>
<dbReference type="InterPro" id="IPR008472">
    <property type="entry name" value="DUF753"/>
</dbReference>
<feature type="domain" description="DUF753" evidence="2">
    <location>
        <begin position="33"/>
        <end position="99"/>
    </location>
</feature>
<name>A0A1B0BG22_9MUSC</name>